<dbReference type="InterPro" id="IPR029044">
    <property type="entry name" value="Nucleotide-diphossugar_trans"/>
</dbReference>
<dbReference type="PANTHER" id="PTHR31562">
    <property type="entry name" value="PROTEIN CBG18972"/>
    <property type="match status" value="1"/>
</dbReference>
<sequence length="418" mass="48980">MILSTSCTIFRLLFQFGGIASILPMVLQQIPAMEILHLHSNRFKITIAIALVMIFAVIFLTLLFASGRTFTVIPPEPFIISAEPRTNKSIDISIVIVLANGTTASNYQSALNSVRKYSSLHGYRLLVENDDKYKECSRHKDKFFKRHCHTLQLMLNELRESSYVLFIDADVGVVNPNKLIEEFIEPEFDIYLYNRYNNLEYAAQYLIKNNENTREWIAMWADMEFTSPKSFHETDNVALHILMMHYLVPETKGEESKIGKLCHTIWEKSENVEDLFTLRACTRMMIGDMSEFPEERVKIFPKGQGWARDIWILRSRWSTDDFMLHDVREERLHPEKVPQDSVHYNLILSEEDKYAYPLAFPILNISETEGGKQIWTMDGRFLISTAWREKILRRLLIKKWKQQYRNLGENISKFMRIA</sequence>
<evidence type="ECO:0000313" key="2">
    <source>
        <dbReference type="Proteomes" id="UP000005239"/>
    </source>
</evidence>
<dbReference type="Proteomes" id="UP000005239">
    <property type="component" value="Unassembled WGS sequence"/>
</dbReference>
<dbReference type="OrthoDB" id="407658at2759"/>
<proteinExistence type="predicted"/>
<evidence type="ECO:0000313" key="1">
    <source>
        <dbReference type="EnsemblMetazoa" id="PPA40810.1"/>
    </source>
</evidence>
<protein>
    <submittedName>
        <fullName evidence="1">Uncharacterized protein</fullName>
    </submittedName>
</protein>
<dbReference type="EnsemblMetazoa" id="PPA40810.1">
    <property type="protein sequence ID" value="PPA40810.1"/>
    <property type="gene ID" value="WBGene00279179"/>
</dbReference>
<dbReference type="Pfam" id="PF03314">
    <property type="entry name" value="DUF273"/>
    <property type="match status" value="1"/>
</dbReference>
<dbReference type="AlphaFoldDB" id="A0A2A6CNV2"/>
<name>A0A2A6CNV2_PRIPA</name>
<organism evidence="1 2">
    <name type="scientific">Pristionchus pacificus</name>
    <name type="common">Parasitic nematode worm</name>
    <dbReference type="NCBI Taxonomy" id="54126"/>
    <lineage>
        <taxon>Eukaryota</taxon>
        <taxon>Metazoa</taxon>
        <taxon>Ecdysozoa</taxon>
        <taxon>Nematoda</taxon>
        <taxon>Chromadorea</taxon>
        <taxon>Rhabditida</taxon>
        <taxon>Rhabditina</taxon>
        <taxon>Diplogasteromorpha</taxon>
        <taxon>Diplogasteroidea</taxon>
        <taxon>Neodiplogasteridae</taxon>
        <taxon>Pristionchus</taxon>
    </lineage>
</organism>
<dbReference type="Gene3D" id="3.90.550.10">
    <property type="entry name" value="Spore Coat Polysaccharide Biosynthesis Protein SpsA, Chain A"/>
    <property type="match status" value="1"/>
</dbReference>
<dbReference type="PANTHER" id="PTHR31562:SF9">
    <property type="entry name" value="GLYCOSYLTRANSFERASE FAMILY 8 PROTEIN"/>
    <property type="match status" value="1"/>
</dbReference>
<accession>A0A2A6CNV2</accession>
<dbReference type="InterPro" id="IPR004988">
    <property type="entry name" value="DUF273"/>
</dbReference>
<reference evidence="1" key="2">
    <citation type="submission" date="2022-06" db="UniProtKB">
        <authorList>
            <consortium name="EnsemblMetazoa"/>
        </authorList>
    </citation>
    <scope>IDENTIFICATION</scope>
    <source>
        <strain evidence="1">PS312</strain>
    </source>
</reference>
<keyword evidence="2" id="KW-1185">Reference proteome</keyword>
<gene>
    <name evidence="1" type="primary">WBGene00279179</name>
</gene>
<reference evidence="2" key="1">
    <citation type="journal article" date="2008" name="Nat. Genet.">
        <title>The Pristionchus pacificus genome provides a unique perspective on nematode lifestyle and parasitism.</title>
        <authorList>
            <person name="Dieterich C."/>
            <person name="Clifton S.W."/>
            <person name="Schuster L.N."/>
            <person name="Chinwalla A."/>
            <person name="Delehaunty K."/>
            <person name="Dinkelacker I."/>
            <person name="Fulton L."/>
            <person name="Fulton R."/>
            <person name="Godfrey J."/>
            <person name="Minx P."/>
            <person name="Mitreva M."/>
            <person name="Roeseler W."/>
            <person name="Tian H."/>
            <person name="Witte H."/>
            <person name="Yang S.P."/>
            <person name="Wilson R.K."/>
            <person name="Sommer R.J."/>
        </authorList>
    </citation>
    <scope>NUCLEOTIDE SEQUENCE [LARGE SCALE GENOMIC DNA]</scope>
    <source>
        <strain evidence="2">PS312</strain>
    </source>
</reference>
<accession>A0A8R1UXS2</accession>